<keyword evidence="4" id="KW-1185">Reference proteome</keyword>
<feature type="compositionally biased region" description="Polar residues" evidence="1">
    <location>
        <begin position="133"/>
        <end position="153"/>
    </location>
</feature>
<proteinExistence type="predicted"/>
<dbReference type="EMBL" id="ATLV01018534">
    <property type="status" value="NOT_ANNOTATED_CDS"/>
    <property type="molecule type" value="Genomic_DNA"/>
</dbReference>
<accession>A0A084VYX6</accession>
<reference evidence="2 4" key="1">
    <citation type="journal article" date="2014" name="BMC Genomics">
        <title>Genome sequence of Anopheles sinensis provides insight into genetics basis of mosquito competence for malaria parasites.</title>
        <authorList>
            <person name="Zhou D."/>
            <person name="Zhang D."/>
            <person name="Ding G."/>
            <person name="Shi L."/>
            <person name="Hou Q."/>
            <person name="Ye Y."/>
            <person name="Xu Y."/>
            <person name="Zhou H."/>
            <person name="Xiong C."/>
            <person name="Li S."/>
            <person name="Yu J."/>
            <person name="Hong S."/>
            <person name="Yu X."/>
            <person name="Zou P."/>
            <person name="Chen C."/>
            <person name="Chang X."/>
            <person name="Wang W."/>
            <person name="Lv Y."/>
            <person name="Sun Y."/>
            <person name="Ma L."/>
            <person name="Shen B."/>
            <person name="Zhu C."/>
        </authorList>
    </citation>
    <scope>NUCLEOTIDE SEQUENCE [LARGE SCALE GENOMIC DNA]</scope>
</reference>
<dbReference type="EMBL" id="KE525236">
    <property type="protein sequence ID" value="KFB43170.1"/>
    <property type="molecule type" value="Genomic_DNA"/>
</dbReference>
<dbReference type="EnsemblMetazoa" id="ASIC010943-RA">
    <property type="protein sequence ID" value="ASIC010943-PA"/>
    <property type="gene ID" value="ASIC010943"/>
</dbReference>
<dbReference type="Proteomes" id="UP000030765">
    <property type="component" value="Unassembled WGS sequence"/>
</dbReference>
<feature type="compositionally biased region" description="Basic and acidic residues" evidence="1">
    <location>
        <begin position="183"/>
        <end position="202"/>
    </location>
</feature>
<name>A0A084VYX6_ANOSI</name>
<feature type="region of interest" description="Disordered" evidence="1">
    <location>
        <begin position="85"/>
        <end position="110"/>
    </location>
</feature>
<dbReference type="VEuPathDB" id="VectorBase:ASIS020709"/>
<feature type="compositionally biased region" description="Polar residues" evidence="1">
    <location>
        <begin position="203"/>
        <end position="212"/>
    </location>
</feature>
<feature type="region of interest" description="Disordered" evidence="1">
    <location>
        <begin position="126"/>
        <end position="213"/>
    </location>
</feature>
<gene>
    <name evidence="2" type="ORF">ZHAS_00010943</name>
</gene>
<organism evidence="2">
    <name type="scientific">Anopheles sinensis</name>
    <name type="common">Mosquito</name>
    <dbReference type="NCBI Taxonomy" id="74873"/>
    <lineage>
        <taxon>Eukaryota</taxon>
        <taxon>Metazoa</taxon>
        <taxon>Ecdysozoa</taxon>
        <taxon>Arthropoda</taxon>
        <taxon>Hexapoda</taxon>
        <taxon>Insecta</taxon>
        <taxon>Pterygota</taxon>
        <taxon>Neoptera</taxon>
        <taxon>Endopterygota</taxon>
        <taxon>Diptera</taxon>
        <taxon>Nematocera</taxon>
        <taxon>Culicoidea</taxon>
        <taxon>Culicidae</taxon>
        <taxon>Anophelinae</taxon>
        <taxon>Anopheles</taxon>
    </lineage>
</organism>
<evidence type="ECO:0000313" key="2">
    <source>
        <dbReference type="EMBL" id="KFB43170.1"/>
    </source>
</evidence>
<sequence>MLTSHYNEYIQLHGMIVTRVEREDEFEEQEKVYIAFEKLYCDVATHAEDLWQSATNHINHRQKSAQGMEEKELSQSKETMLLEGQGVEKHRKQTEEQQEEQYEQTQDLGQDKKELCEVAKTEILQGHEEKQNAEMQQQHQKPATYIEQQQLSQPEKVEQGVEQNQKQNEEKQEQPQQLVQDQDNAKNQKHQEMEPQHQETNLESKSTTNSDETVLLKRYIAML</sequence>
<protein>
    <submittedName>
        <fullName evidence="2 3">Uncharacterized protein</fullName>
    </submittedName>
</protein>
<dbReference type="AlphaFoldDB" id="A0A084VYX6"/>
<evidence type="ECO:0000313" key="3">
    <source>
        <dbReference type="EnsemblMetazoa" id="ASIC010943-PA"/>
    </source>
</evidence>
<reference evidence="3" key="2">
    <citation type="submission" date="2020-05" db="UniProtKB">
        <authorList>
            <consortium name="EnsemblMetazoa"/>
        </authorList>
    </citation>
    <scope>IDENTIFICATION</scope>
</reference>
<evidence type="ECO:0000256" key="1">
    <source>
        <dbReference type="SAM" id="MobiDB-lite"/>
    </source>
</evidence>
<dbReference type="VEuPathDB" id="VectorBase:ASIC010943"/>
<evidence type="ECO:0000313" key="4">
    <source>
        <dbReference type="Proteomes" id="UP000030765"/>
    </source>
</evidence>